<dbReference type="AlphaFoldDB" id="A0A392RYF7"/>
<reference evidence="1 2" key="1">
    <citation type="journal article" date="2018" name="Front. Plant Sci.">
        <title>Red Clover (Trifolium pratense) and Zigzag Clover (T. medium) - A Picture of Genomic Similarities and Differences.</title>
        <authorList>
            <person name="Dluhosova J."/>
            <person name="Istvanek J."/>
            <person name="Nedelnik J."/>
            <person name="Repkova J."/>
        </authorList>
    </citation>
    <scope>NUCLEOTIDE SEQUENCE [LARGE SCALE GENOMIC DNA]</scope>
    <source>
        <strain evidence="2">cv. 10/8</strain>
        <tissue evidence="1">Leaf</tissue>
    </source>
</reference>
<comment type="caution">
    <text evidence="1">The sequence shown here is derived from an EMBL/GenBank/DDBJ whole genome shotgun (WGS) entry which is preliminary data.</text>
</comment>
<sequence>MFLTLSEFSGCFSNTSKKPGSILVSKTPLLVSWLSIPSCQKTSILFAEEDSDEFVSVVAMGMTV</sequence>
<feature type="non-terminal residue" evidence="1">
    <location>
        <position position="64"/>
    </location>
</feature>
<proteinExistence type="predicted"/>
<evidence type="ECO:0000313" key="1">
    <source>
        <dbReference type="EMBL" id="MCI40810.1"/>
    </source>
</evidence>
<accession>A0A392RYF7</accession>
<name>A0A392RYF7_9FABA</name>
<dbReference type="EMBL" id="LXQA010284192">
    <property type="protein sequence ID" value="MCI40810.1"/>
    <property type="molecule type" value="Genomic_DNA"/>
</dbReference>
<dbReference type="Proteomes" id="UP000265520">
    <property type="component" value="Unassembled WGS sequence"/>
</dbReference>
<protein>
    <submittedName>
        <fullName evidence="1">Uncharacterized protein</fullName>
    </submittedName>
</protein>
<keyword evidence="2" id="KW-1185">Reference proteome</keyword>
<organism evidence="1 2">
    <name type="scientific">Trifolium medium</name>
    <dbReference type="NCBI Taxonomy" id="97028"/>
    <lineage>
        <taxon>Eukaryota</taxon>
        <taxon>Viridiplantae</taxon>
        <taxon>Streptophyta</taxon>
        <taxon>Embryophyta</taxon>
        <taxon>Tracheophyta</taxon>
        <taxon>Spermatophyta</taxon>
        <taxon>Magnoliopsida</taxon>
        <taxon>eudicotyledons</taxon>
        <taxon>Gunneridae</taxon>
        <taxon>Pentapetalae</taxon>
        <taxon>rosids</taxon>
        <taxon>fabids</taxon>
        <taxon>Fabales</taxon>
        <taxon>Fabaceae</taxon>
        <taxon>Papilionoideae</taxon>
        <taxon>50 kb inversion clade</taxon>
        <taxon>NPAAA clade</taxon>
        <taxon>Hologalegina</taxon>
        <taxon>IRL clade</taxon>
        <taxon>Trifolieae</taxon>
        <taxon>Trifolium</taxon>
    </lineage>
</organism>
<evidence type="ECO:0000313" key="2">
    <source>
        <dbReference type="Proteomes" id="UP000265520"/>
    </source>
</evidence>